<feature type="compositionally biased region" description="Polar residues" evidence="1">
    <location>
        <begin position="24"/>
        <end position="38"/>
    </location>
</feature>
<organism evidence="2 3">
    <name type="scientific">Polyplax serrata</name>
    <name type="common">Common mouse louse</name>
    <dbReference type="NCBI Taxonomy" id="468196"/>
    <lineage>
        <taxon>Eukaryota</taxon>
        <taxon>Metazoa</taxon>
        <taxon>Ecdysozoa</taxon>
        <taxon>Arthropoda</taxon>
        <taxon>Hexapoda</taxon>
        <taxon>Insecta</taxon>
        <taxon>Pterygota</taxon>
        <taxon>Neoptera</taxon>
        <taxon>Paraneoptera</taxon>
        <taxon>Psocodea</taxon>
        <taxon>Troctomorpha</taxon>
        <taxon>Phthiraptera</taxon>
        <taxon>Anoplura</taxon>
        <taxon>Polyplacidae</taxon>
        <taxon>Polyplax</taxon>
    </lineage>
</organism>
<evidence type="ECO:0000256" key="1">
    <source>
        <dbReference type="SAM" id="MobiDB-lite"/>
    </source>
</evidence>
<gene>
    <name evidence="2" type="ORF">RUM43_006178</name>
</gene>
<feature type="compositionally biased region" description="Pro residues" evidence="1">
    <location>
        <begin position="62"/>
        <end position="73"/>
    </location>
</feature>
<evidence type="ECO:0000313" key="3">
    <source>
        <dbReference type="Proteomes" id="UP001372834"/>
    </source>
</evidence>
<accession>A0AAN8NXW1</accession>
<reference evidence="2 3" key="1">
    <citation type="submission" date="2023-10" db="EMBL/GenBank/DDBJ databases">
        <title>Genomes of two closely related lineages of the louse Polyplax serrata with different host specificities.</title>
        <authorList>
            <person name="Martinu J."/>
            <person name="Tarabai H."/>
            <person name="Stefka J."/>
            <person name="Hypsa V."/>
        </authorList>
    </citation>
    <scope>NUCLEOTIDE SEQUENCE [LARGE SCALE GENOMIC DNA]</scope>
    <source>
        <strain evidence="2">HR10_N</strain>
    </source>
</reference>
<dbReference type="Gene3D" id="6.10.250.2670">
    <property type="match status" value="1"/>
</dbReference>
<proteinExistence type="predicted"/>
<feature type="compositionally biased region" description="Basic and acidic residues" evidence="1">
    <location>
        <begin position="1"/>
        <end position="11"/>
    </location>
</feature>
<sequence length="325" mass="36150">MSSQADMREMVEANPLFDAPVRVNPSQRSDPMTQQIQQHLGPFQLMRQFLEQPKRLIGVDGPHPPPSPAPVPASDPCASSRLQPPPPEFKKPPQQSSHHPSATRGGFVKPQDGKPPYGGRGGYPGQPLKHGGQHDQRSNLIVQAKGPPNRTNSHYLDNSESRSINRVNQGAGRNLPRFDALDCPVDIQEPATPAPQEVESILKEMTEEIVPLAAPIAATPRKETDIRFNFSSELTKHPVLQLFSILSIITCCSLCHLCRRLRQLQDDLVSRLFGDAWDLAELESFFLIALLNLQFTSDIENARVWSNGKLGEAQQPSKICQWYIE</sequence>
<feature type="region of interest" description="Disordered" evidence="1">
    <location>
        <begin position="1"/>
        <end position="135"/>
    </location>
</feature>
<feature type="region of interest" description="Disordered" evidence="1">
    <location>
        <begin position="143"/>
        <end position="162"/>
    </location>
</feature>
<name>A0AAN8NXW1_POLSC</name>
<feature type="compositionally biased region" description="Polar residues" evidence="1">
    <location>
        <begin position="149"/>
        <end position="162"/>
    </location>
</feature>
<dbReference type="EMBL" id="JAWJWE010000037">
    <property type="protein sequence ID" value="KAK6625879.1"/>
    <property type="molecule type" value="Genomic_DNA"/>
</dbReference>
<protein>
    <submittedName>
        <fullName evidence="2">Uncharacterized protein</fullName>
    </submittedName>
</protein>
<evidence type="ECO:0000313" key="2">
    <source>
        <dbReference type="EMBL" id="KAK6625879.1"/>
    </source>
</evidence>
<comment type="caution">
    <text evidence="2">The sequence shown here is derived from an EMBL/GenBank/DDBJ whole genome shotgun (WGS) entry which is preliminary data.</text>
</comment>
<dbReference type="Proteomes" id="UP001372834">
    <property type="component" value="Unassembled WGS sequence"/>
</dbReference>
<dbReference type="AlphaFoldDB" id="A0AAN8NXW1"/>